<feature type="compositionally biased region" description="Basic and acidic residues" evidence="5">
    <location>
        <begin position="1"/>
        <end position="51"/>
    </location>
</feature>
<dbReference type="AlphaFoldDB" id="G5H725"/>
<dbReference type="CDD" id="cd02870">
    <property type="entry name" value="PseudoU_synth_RsuA_like"/>
    <property type="match status" value="1"/>
</dbReference>
<keyword evidence="3" id="KW-0694">RNA-binding</keyword>
<dbReference type="GeneID" id="92816117"/>
<dbReference type="eggNOG" id="COG1187">
    <property type="taxonomic scope" value="Bacteria"/>
</dbReference>
<organism evidence="7 8">
    <name type="scientific">Alistipes indistinctus YIT 12060</name>
    <dbReference type="NCBI Taxonomy" id="742725"/>
    <lineage>
        <taxon>Bacteria</taxon>
        <taxon>Pseudomonadati</taxon>
        <taxon>Bacteroidota</taxon>
        <taxon>Bacteroidia</taxon>
        <taxon>Bacteroidales</taxon>
        <taxon>Rikenellaceae</taxon>
        <taxon>Alistipes</taxon>
    </lineage>
</organism>
<name>G5H725_9BACT</name>
<dbReference type="RefSeq" id="WP_009133674.1">
    <property type="nucleotide sequence ID" value="NZ_CP102250.1"/>
</dbReference>
<evidence type="ECO:0000259" key="6">
    <source>
        <dbReference type="SMART" id="SM00363"/>
    </source>
</evidence>
<dbReference type="PATRIC" id="fig|742725.3.peg.921"/>
<evidence type="ECO:0000256" key="2">
    <source>
        <dbReference type="ARBA" id="ARBA00023235"/>
    </source>
</evidence>
<dbReference type="SUPFAM" id="SSF55174">
    <property type="entry name" value="Alpha-L RNA-binding motif"/>
    <property type="match status" value="1"/>
</dbReference>
<dbReference type="Proteomes" id="UP000006008">
    <property type="component" value="Unassembled WGS sequence"/>
</dbReference>
<dbReference type="Pfam" id="PF01479">
    <property type="entry name" value="S4"/>
    <property type="match status" value="1"/>
</dbReference>
<dbReference type="PROSITE" id="PS01149">
    <property type="entry name" value="PSI_RSU"/>
    <property type="match status" value="1"/>
</dbReference>
<evidence type="ECO:0000256" key="1">
    <source>
        <dbReference type="ARBA" id="ARBA00008348"/>
    </source>
</evidence>
<dbReference type="NCBIfam" id="TIGR00093">
    <property type="entry name" value="pseudouridine synthase"/>
    <property type="match status" value="1"/>
</dbReference>
<dbReference type="HOGENOM" id="CLU_024979_0_3_10"/>
<dbReference type="InterPro" id="IPR042092">
    <property type="entry name" value="PsdUridine_s_RsuA/RluB/E/F_cat"/>
</dbReference>
<feature type="domain" description="RNA-binding S4" evidence="6">
    <location>
        <begin position="234"/>
        <end position="295"/>
    </location>
</feature>
<dbReference type="EC" id="5.4.99.-" evidence="4"/>
<accession>G5H725</accession>
<dbReference type="GO" id="GO:0120159">
    <property type="term" value="F:rRNA pseudouridine synthase activity"/>
    <property type="evidence" value="ECO:0007669"/>
    <property type="project" value="UniProtKB-ARBA"/>
</dbReference>
<dbReference type="PANTHER" id="PTHR47683">
    <property type="entry name" value="PSEUDOURIDINE SYNTHASE FAMILY PROTEIN-RELATED"/>
    <property type="match status" value="1"/>
</dbReference>
<dbReference type="InterPro" id="IPR050343">
    <property type="entry name" value="RsuA_PseudoU_synthase"/>
</dbReference>
<dbReference type="Gene3D" id="3.30.70.580">
    <property type="entry name" value="Pseudouridine synthase I, catalytic domain, N-terminal subdomain"/>
    <property type="match status" value="1"/>
</dbReference>
<keyword evidence="8" id="KW-1185">Reference proteome</keyword>
<dbReference type="GO" id="GO:0003723">
    <property type="term" value="F:RNA binding"/>
    <property type="evidence" value="ECO:0007669"/>
    <property type="project" value="UniProtKB-KW"/>
</dbReference>
<dbReference type="CDD" id="cd00165">
    <property type="entry name" value="S4"/>
    <property type="match status" value="1"/>
</dbReference>
<protein>
    <recommendedName>
        <fullName evidence="4">Pseudouridine synthase</fullName>
        <ecNumber evidence="4">5.4.99.-</ecNumber>
    </recommendedName>
</protein>
<evidence type="ECO:0000256" key="4">
    <source>
        <dbReference type="RuleBase" id="RU003887"/>
    </source>
</evidence>
<dbReference type="SMART" id="SM00363">
    <property type="entry name" value="S4"/>
    <property type="match status" value="1"/>
</dbReference>
<keyword evidence="2 4" id="KW-0413">Isomerase</keyword>
<dbReference type="OrthoDB" id="9807213at2"/>
<feature type="compositionally biased region" description="Basic and acidic residues" evidence="5">
    <location>
        <begin position="125"/>
        <end position="204"/>
    </location>
</feature>
<dbReference type="InterPro" id="IPR006145">
    <property type="entry name" value="PsdUridine_synth_RsuA/RluA"/>
</dbReference>
<dbReference type="InterPro" id="IPR020103">
    <property type="entry name" value="PsdUridine_synth_cat_dom_sf"/>
</dbReference>
<feature type="region of interest" description="Disordered" evidence="5">
    <location>
        <begin position="1"/>
        <end position="224"/>
    </location>
</feature>
<dbReference type="Pfam" id="PF00849">
    <property type="entry name" value="PseudoU_synth_2"/>
    <property type="match status" value="1"/>
</dbReference>
<dbReference type="PANTHER" id="PTHR47683:SF2">
    <property type="entry name" value="RNA-BINDING S4 DOMAIN-CONTAINING PROTEIN"/>
    <property type="match status" value="1"/>
</dbReference>
<comment type="similarity">
    <text evidence="1 4">Belongs to the pseudouridine synthase RsuA family.</text>
</comment>
<dbReference type="Gene3D" id="3.10.290.10">
    <property type="entry name" value="RNA-binding S4 domain"/>
    <property type="match status" value="1"/>
</dbReference>
<evidence type="ECO:0000256" key="3">
    <source>
        <dbReference type="PROSITE-ProRule" id="PRU00182"/>
    </source>
</evidence>
<comment type="caution">
    <text evidence="7">The sequence shown here is derived from an EMBL/GenBank/DDBJ whole genome shotgun (WGS) entry which is preliminary data.</text>
</comment>
<dbReference type="STRING" id="742725.HMPREF9450_00868"/>
<dbReference type="InterPro" id="IPR002942">
    <property type="entry name" value="S4_RNA-bd"/>
</dbReference>
<gene>
    <name evidence="7" type="ORF">HMPREF9450_00868</name>
</gene>
<dbReference type="InterPro" id="IPR018496">
    <property type="entry name" value="PsdUridine_synth_RsuA/RluB_CS"/>
</dbReference>
<dbReference type="FunFam" id="3.10.290.10:FF:000003">
    <property type="entry name" value="Pseudouridine synthase"/>
    <property type="match status" value="1"/>
</dbReference>
<evidence type="ECO:0000313" key="7">
    <source>
        <dbReference type="EMBL" id="EHB92664.1"/>
    </source>
</evidence>
<dbReference type="InterPro" id="IPR020094">
    <property type="entry name" value="TruA/RsuA/RluB/E/F_N"/>
</dbReference>
<feature type="compositionally biased region" description="Basic and acidic residues" evidence="5">
    <location>
        <begin position="78"/>
        <end position="118"/>
    </location>
</feature>
<evidence type="ECO:0000313" key="8">
    <source>
        <dbReference type="Proteomes" id="UP000006008"/>
    </source>
</evidence>
<proteinExistence type="inferred from homology"/>
<dbReference type="GO" id="GO:0000455">
    <property type="term" value="P:enzyme-directed rRNA pseudouridine synthesis"/>
    <property type="evidence" value="ECO:0007669"/>
    <property type="project" value="UniProtKB-ARBA"/>
</dbReference>
<evidence type="ECO:0000256" key="5">
    <source>
        <dbReference type="SAM" id="MobiDB-lite"/>
    </source>
</evidence>
<dbReference type="EMBL" id="ADLD01000009">
    <property type="protein sequence ID" value="EHB92664.1"/>
    <property type="molecule type" value="Genomic_DNA"/>
</dbReference>
<dbReference type="InterPro" id="IPR000748">
    <property type="entry name" value="PsdUridine_synth_RsuA/RluB/E/F"/>
</dbReference>
<dbReference type="PROSITE" id="PS50889">
    <property type="entry name" value="S4"/>
    <property type="match status" value="1"/>
</dbReference>
<reference evidence="7 8" key="1">
    <citation type="submission" date="2011-08" db="EMBL/GenBank/DDBJ databases">
        <title>The Genome Sequence of Alistipes indistinctus YIT 12060.</title>
        <authorList>
            <consortium name="The Broad Institute Genome Sequencing Platform"/>
            <person name="Earl A."/>
            <person name="Ward D."/>
            <person name="Feldgarden M."/>
            <person name="Gevers D."/>
            <person name="Morotomi M."/>
            <person name="Young S.K."/>
            <person name="Zeng Q."/>
            <person name="Gargeya S."/>
            <person name="Fitzgerald M."/>
            <person name="Haas B."/>
            <person name="Abouelleil A."/>
            <person name="Alvarado L."/>
            <person name="Arachchi H.M."/>
            <person name="Berlin A."/>
            <person name="Brown A."/>
            <person name="Chapman S.B."/>
            <person name="Chen Z."/>
            <person name="Dunbar C."/>
            <person name="Freedman E."/>
            <person name="Gearin G."/>
            <person name="Gellesch M."/>
            <person name="Goldberg J."/>
            <person name="Griggs A."/>
            <person name="Gujja S."/>
            <person name="Heiman D."/>
            <person name="Howarth C."/>
            <person name="Larson L."/>
            <person name="Lui A."/>
            <person name="MacDonald P.J.P."/>
            <person name="Montmayeur A."/>
            <person name="Murphy C."/>
            <person name="Neiman D."/>
            <person name="Pearson M."/>
            <person name="Priest M."/>
            <person name="Roberts A."/>
            <person name="Saif S."/>
            <person name="Shea T."/>
            <person name="Shenoy N."/>
            <person name="Sisk P."/>
            <person name="Stolte C."/>
            <person name="Sykes S."/>
            <person name="Wortman J."/>
            <person name="Nusbaum C."/>
            <person name="Birren B."/>
        </authorList>
    </citation>
    <scope>NUCLEOTIDE SEQUENCE [LARGE SCALE GENOMIC DNA]</scope>
    <source>
        <strain evidence="7 8">YIT 12060</strain>
    </source>
</reference>
<dbReference type="SUPFAM" id="SSF55120">
    <property type="entry name" value="Pseudouridine synthase"/>
    <property type="match status" value="1"/>
</dbReference>
<dbReference type="Gene3D" id="3.30.70.1560">
    <property type="entry name" value="Alpha-L RNA-binding motif"/>
    <property type="match status" value="1"/>
</dbReference>
<dbReference type="InterPro" id="IPR036986">
    <property type="entry name" value="S4_RNA-bd_sf"/>
</dbReference>
<sequence>MKTFDPKEKKGRFSGESHSEKPARKSFPRRDDSGSRNDYDSPSEFMKDQRKERRPRLGNTPREENETPRRSFNPNFTRDNRRKDDGSARYNDRFRRDDDRPGRDDDRRSGKPFRKNDKPYSSYGDEERPYRNNRSENDRGGNRSYHKDSRDGEHSFRKDAYRKDNAPRRDSRDSRDGERPFRKDDRRGSYSDRRSGYGDRREGGQRAYGNHKGFKKYDSTNYPRFEAPKQSGAVRLNRFIANSGICSRREADDLITAGVVSVNGQVVSELGTKVYPSDEVRFNGEVIHGEKHVYILMNKPKGYVTSLEDPHADKTVMDLVRNACTERVYPVGRLDKNSVGVLLITNDGDLTRQLTHPSYKKSKIYQVSLDKPLSEEDMQRIADGIELEDGMIYADEVSYVSDSRKEIGIEIHSGRNRIVRRIFEALGYSVQKLDRVYFAGLTKKGLKRGAWRFLTPREVSMLKSGEYE</sequence>